<proteinExistence type="inferred from homology"/>
<evidence type="ECO:0000256" key="1">
    <source>
        <dbReference type="ARBA" id="ARBA00004651"/>
    </source>
</evidence>
<comment type="similarity">
    <text evidence="2 7">Belongs to the MgtC/SapB family.</text>
</comment>
<dbReference type="InterPro" id="IPR003416">
    <property type="entry name" value="MgtC/SapB/SrpB/YhiD_fam"/>
</dbReference>
<feature type="transmembrane region" description="Helical" evidence="7">
    <location>
        <begin position="135"/>
        <end position="156"/>
    </location>
</feature>
<name>A0ABX2QK45_9HYPH</name>
<evidence type="ECO:0000313" key="9">
    <source>
        <dbReference type="EMBL" id="NVP57613.1"/>
    </source>
</evidence>
<organism evidence="9 10">
    <name type="scientific">Mycoplana rhizolycopersici</name>
    <dbReference type="NCBI Taxonomy" id="2746702"/>
    <lineage>
        <taxon>Bacteria</taxon>
        <taxon>Pseudomonadati</taxon>
        <taxon>Pseudomonadota</taxon>
        <taxon>Alphaproteobacteria</taxon>
        <taxon>Hyphomicrobiales</taxon>
        <taxon>Rhizobiaceae</taxon>
        <taxon>Mycoplana</taxon>
    </lineage>
</organism>
<feature type="transmembrane region" description="Helical" evidence="7">
    <location>
        <begin position="162"/>
        <end position="180"/>
    </location>
</feature>
<keyword evidence="6 7" id="KW-0472">Membrane</keyword>
<comment type="caution">
    <text evidence="9">The sequence shown here is derived from an EMBL/GenBank/DDBJ whole genome shotgun (WGS) entry which is preliminary data.</text>
</comment>
<evidence type="ECO:0000256" key="3">
    <source>
        <dbReference type="ARBA" id="ARBA00022475"/>
    </source>
</evidence>
<evidence type="ECO:0000256" key="2">
    <source>
        <dbReference type="ARBA" id="ARBA00009298"/>
    </source>
</evidence>
<protein>
    <recommendedName>
        <fullName evidence="7">Protein MgtC</fullName>
    </recommendedName>
</protein>
<accession>A0ABX2QK45</accession>
<dbReference type="PANTHER" id="PTHR33778:SF1">
    <property type="entry name" value="MAGNESIUM TRANSPORTER YHID-RELATED"/>
    <property type="match status" value="1"/>
</dbReference>
<sequence length="194" mass="20023">MAAVKLPAQRLYGTSFTCQICERHKDATVGDEVWGTLVKEFSDVPDASAITRITVRLVIAAVLGGVLGFERESKGRSAGLRTHMLVAVGAALFVLGPLQSGMQIGDLSRVLQGVVQGIGFLGAGAIIIRSAQREVEGLTTAASIWATAAIGVMAGLGMEVTAVLSTAIVLVILAAVPHILPTPSETDSKSSGDD</sequence>
<dbReference type="PANTHER" id="PTHR33778">
    <property type="entry name" value="PROTEIN MGTC"/>
    <property type="match status" value="1"/>
</dbReference>
<gene>
    <name evidence="9" type="ORF">HV823_20355</name>
</gene>
<evidence type="ECO:0000256" key="5">
    <source>
        <dbReference type="ARBA" id="ARBA00022989"/>
    </source>
</evidence>
<evidence type="ECO:0000259" key="8">
    <source>
        <dbReference type="Pfam" id="PF02308"/>
    </source>
</evidence>
<dbReference type="InterPro" id="IPR049177">
    <property type="entry name" value="MgtC_SapB_SrpB_YhiD_N"/>
</dbReference>
<feature type="transmembrane region" description="Helical" evidence="7">
    <location>
        <begin position="110"/>
        <end position="128"/>
    </location>
</feature>
<evidence type="ECO:0000256" key="7">
    <source>
        <dbReference type="RuleBase" id="RU365041"/>
    </source>
</evidence>
<feature type="transmembrane region" description="Helical" evidence="7">
    <location>
        <begin position="49"/>
        <end position="68"/>
    </location>
</feature>
<keyword evidence="7" id="KW-0997">Cell inner membrane</keyword>
<keyword evidence="5 7" id="KW-1133">Transmembrane helix</keyword>
<evidence type="ECO:0000313" key="10">
    <source>
        <dbReference type="Proteomes" id="UP000659172"/>
    </source>
</evidence>
<dbReference type="EMBL" id="JABXYK010000014">
    <property type="protein sequence ID" value="NVP57613.1"/>
    <property type="molecule type" value="Genomic_DNA"/>
</dbReference>
<feature type="transmembrane region" description="Helical" evidence="7">
    <location>
        <begin position="80"/>
        <end position="98"/>
    </location>
</feature>
<keyword evidence="4 7" id="KW-0812">Transmembrane</keyword>
<dbReference type="Proteomes" id="UP000659172">
    <property type="component" value="Unassembled WGS sequence"/>
</dbReference>
<feature type="domain" description="MgtC/SapB/SrpB/YhiD N-terminal" evidence="8">
    <location>
        <begin position="57"/>
        <end position="178"/>
    </location>
</feature>
<dbReference type="PRINTS" id="PR01837">
    <property type="entry name" value="MGTCSAPBPROT"/>
</dbReference>
<dbReference type="Pfam" id="PF02308">
    <property type="entry name" value="MgtC"/>
    <property type="match status" value="1"/>
</dbReference>
<keyword evidence="3" id="KW-1003">Cell membrane</keyword>
<evidence type="ECO:0000256" key="4">
    <source>
        <dbReference type="ARBA" id="ARBA00022692"/>
    </source>
</evidence>
<comment type="subcellular location">
    <subcellularLocation>
        <location evidence="7">Cell inner membrane</location>
        <topology evidence="7">Multi-pass membrane protein</topology>
    </subcellularLocation>
    <subcellularLocation>
        <location evidence="1">Cell membrane</location>
        <topology evidence="1">Multi-pass membrane protein</topology>
    </subcellularLocation>
</comment>
<keyword evidence="10" id="KW-1185">Reference proteome</keyword>
<reference evidence="9 10" key="1">
    <citation type="submission" date="2020-06" db="EMBL/GenBank/DDBJ databases">
        <title>Rhizobium sp.nov. isolated from the tomato plant.</title>
        <authorList>
            <person name="Thin K.K."/>
            <person name="Zhang X."/>
            <person name="He S."/>
        </authorList>
    </citation>
    <scope>NUCLEOTIDE SEQUENCE [LARGE SCALE GENOMIC DNA]</scope>
    <source>
        <strain evidence="9 10">DBTS2</strain>
    </source>
</reference>
<evidence type="ECO:0000256" key="6">
    <source>
        <dbReference type="ARBA" id="ARBA00023136"/>
    </source>
</evidence>